<accession>A0A395NFI6</accession>
<name>A0A395NFI6_TRIAR</name>
<evidence type="ECO:0000313" key="2">
    <source>
        <dbReference type="EMBL" id="RFU74597.1"/>
    </source>
</evidence>
<reference evidence="2 3" key="1">
    <citation type="journal article" date="2018" name="PLoS Pathog.">
        <title>Evolution of structural diversity of trichothecenes, a family of toxins produced by plant pathogenic and entomopathogenic fungi.</title>
        <authorList>
            <person name="Proctor R.H."/>
            <person name="McCormick S.P."/>
            <person name="Kim H.S."/>
            <person name="Cardoza R.E."/>
            <person name="Stanley A.M."/>
            <person name="Lindo L."/>
            <person name="Kelly A."/>
            <person name="Brown D.W."/>
            <person name="Lee T."/>
            <person name="Vaughan M.M."/>
            <person name="Alexander N.J."/>
            <person name="Busman M."/>
            <person name="Gutierrez S."/>
        </authorList>
    </citation>
    <scope>NUCLEOTIDE SEQUENCE [LARGE SCALE GENOMIC DNA]</scope>
    <source>
        <strain evidence="2 3">IBT 40837</strain>
    </source>
</reference>
<evidence type="ECO:0000313" key="3">
    <source>
        <dbReference type="Proteomes" id="UP000266272"/>
    </source>
</evidence>
<feature type="region of interest" description="Disordered" evidence="1">
    <location>
        <begin position="90"/>
        <end position="126"/>
    </location>
</feature>
<keyword evidence="3" id="KW-1185">Reference proteome</keyword>
<dbReference type="Proteomes" id="UP000266272">
    <property type="component" value="Unassembled WGS sequence"/>
</dbReference>
<gene>
    <name evidence="2" type="ORF">TARUN_7643</name>
</gene>
<proteinExistence type="predicted"/>
<dbReference type="AlphaFoldDB" id="A0A395NFI6"/>
<dbReference type="EMBL" id="PXOA01000517">
    <property type="protein sequence ID" value="RFU74597.1"/>
    <property type="molecule type" value="Genomic_DNA"/>
</dbReference>
<protein>
    <submittedName>
        <fullName evidence="2">Uncharacterized protein</fullName>
    </submittedName>
</protein>
<evidence type="ECO:0000256" key="1">
    <source>
        <dbReference type="SAM" id="MobiDB-lite"/>
    </source>
</evidence>
<sequence>MSLVPKRVTASLKEVGQLKEGSSSATGVAIPNGSGLIDLSADSLTLGRRGKRGSANTFIRGGVIKIPGLRGRGRDGALSQSQARMWLAMGLKREVGEKGKEKEDDDDNDDEDGDDDEMKVVGGNRQ</sequence>
<comment type="caution">
    <text evidence="2">The sequence shown here is derived from an EMBL/GenBank/DDBJ whole genome shotgun (WGS) entry which is preliminary data.</text>
</comment>
<feature type="compositionally biased region" description="Acidic residues" evidence="1">
    <location>
        <begin position="103"/>
        <end position="117"/>
    </location>
</feature>
<feature type="compositionally biased region" description="Basic and acidic residues" evidence="1">
    <location>
        <begin position="91"/>
        <end position="102"/>
    </location>
</feature>
<organism evidence="2 3">
    <name type="scientific">Trichoderma arundinaceum</name>
    <dbReference type="NCBI Taxonomy" id="490622"/>
    <lineage>
        <taxon>Eukaryota</taxon>
        <taxon>Fungi</taxon>
        <taxon>Dikarya</taxon>
        <taxon>Ascomycota</taxon>
        <taxon>Pezizomycotina</taxon>
        <taxon>Sordariomycetes</taxon>
        <taxon>Hypocreomycetidae</taxon>
        <taxon>Hypocreales</taxon>
        <taxon>Hypocreaceae</taxon>
        <taxon>Trichoderma</taxon>
    </lineage>
</organism>